<evidence type="ECO:0000256" key="1">
    <source>
        <dbReference type="ARBA" id="ARBA00022734"/>
    </source>
</evidence>
<proteinExistence type="inferred from homology"/>
<dbReference type="OrthoDB" id="6251307at2759"/>
<feature type="domain" description="Galectin" evidence="5">
    <location>
        <begin position="352"/>
        <end position="481"/>
    </location>
</feature>
<dbReference type="GO" id="GO:0030246">
    <property type="term" value="F:carbohydrate binding"/>
    <property type="evidence" value="ECO:0007669"/>
    <property type="project" value="UniProtKB-UniRule"/>
</dbReference>
<dbReference type="InterPro" id="IPR029045">
    <property type="entry name" value="ClpP/crotonase-like_dom_sf"/>
</dbReference>
<organism evidence="6 7">
    <name type="scientific">Leptobrachium leishanense</name>
    <name type="common">Leishan spiny toad</name>
    <dbReference type="NCBI Taxonomy" id="445787"/>
    <lineage>
        <taxon>Eukaryota</taxon>
        <taxon>Metazoa</taxon>
        <taxon>Chordata</taxon>
        <taxon>Craniata</taxon>
        <taxon>Vertebrata</taxon>
        <taxon>Euteleostomi</taxon>
        <taxon>Amphibia</taxon>
        <taxon>Batrachia</taxon>
        <taxon>Anura</taxon>
        <taxon>Pelobatoidea</taxon>
        <taxon>Megophryidae</taxon>
        <taxon>Leptobrachium</taxon>
    </lineage>
</organism>
<dbReference type="PANTHER" id="PTHR11346:SF32">
    <property type="entry name" value="GALECTIN-4"/>
    <property type="match status" value="1"/>
</dbReference>
<dbReference type="InterPro" id="IPR001079">
    <property type="entry name" value="Galectin_CRD"/>
</dbReference>
<dbReference type="PROSITE" id="PS00166">
    <property type="entry name" value="ENOYL_COA_HYDRATASE"/>
    <property type="match status" value="1"/>
</dbReference>
<evidence type="ECO:0000256" key="4">
    <source>
        <dbReference type="RuleBase" id="RU102079"/>
    </source>
</evidence>
<keyword evidence="7" id="KW-1185">Reference proteome</keyword>
<comment type="similarity">
    <text evidence="3">Belongs to the enoyl-CoA hydratase/isomerase family.</text>
</comment>
<evidence type="ECO:0000256" key="2">
    <source>
        <dbReference type="ARBA" id="ARBA00022737"/>
    </source>
</evidence>
<evidence type="ECO:0000313" key="7">
    <source>
        <dbReference type="Proteomes" id="UP000694569"/>
    </source>
</evidence>
<dbReference type="PROSITE" id="PS51304">
    <property type="entry name" value="GALECTIN"/>
    <property type="match status" value="2"/>
</dbReference>
<dbReference type="GeneTree" id="ENSGT00940000160378"/>
<keyword evidence="1 4" id="KW-0430">Lectin</keyword>
<evidence type="ECO:0000259" key="5">
    <source>
        <dbReference type="PROSITE" id="PS51304"/>
    </source>
</evidence>
<name>A0A8C5PY33_9ANUR</name>
<sequence length="481" mass="53470">MAGTVLRRVLRRELRSVCLGVRSMASEAGSPTYQYETLKVTTPGEHVLHVELNRPEKRNAMNRSFWSEMVLCFRAIAEDPVCRAVVISGAGKMFTSGIDLMDLGSDFLQPGDSDAARIAWDLRRKVTRYQESFSVIEKCPKPVIAAVHGGCIGGGVDLVSACDIRYCTQDAWFQVKAIPFRNPIYGGLRSGMSVYIQGMIPHHVNRFSVNFSCGQFDGTDIAFHFNPRFDGRDTVVFNTFQSGSWGPEERKNDGIPFRKGGHFELVFLVNPGSFQVNVNGFPFYEYRHRIPLERVQCVHVAGDVTIQSLTVVGGGGGMATLPSFPTGGPAPGFPNMSLPVMGGPVYNPPVPYNGMMPGGMCSKKTVVVRGFVPVGAQRFHINFKVSSTNDIALHFNPRMNENTVVRNSQLRGSWGQEERKNPFNPFLPGQYFDISIRFGNQRYKIYVNGQNFCEYKHRFPAFHLIDSLEIAGNVVLSLVQC</sequence>
<dbReference type="Gene3D" id="2.60.120.200">
    <property type="match status" value="2"/>
</dbReference>
<dbReference type="CDD" id="cd06558">
    <property type="entry name" value="crotonase-like"/>
    <property type="match status" value="1"/>
</dbReference>
<protein>
    <recommendedName>
        <fullName evidence="4">Galectin</fullName>
    </recommendedName>
</protein>
<dbReference type="CDD" id="cd00070">
    <property type="entry name" value="GLECT"/>
    <property type="match status" value="2"/>
</dbReference>
<dbReference type="SUPFAM" id="SSF49899">
    <property type="entry name" value="Concanavalin A-like lectins/glucanases"/>
    <property type="match status" value="2"/>
</dbReference>
<evidence type="ECO:0000256" key="3">
    <source>
        <dbReference type="RuleBase" id="RU003707"/>
    </source>
</evidence>
<dbReference type="SMART" id="SM00276">
    <property type="entry name" value="GLECT"/>
    <property type="match status" value="2"/>
</dbReference>
<dbReference type="FunFam" id="2.60.120.200:FF:000124">
    <property type="entry name" value="Galectin-4"/>
    <property type="match status" value="2"/>
</dbReference>
<feature type="domain" description="Galectin" evidence="5">
    <location>
        <begin position="180"/>
        <end position="312"/>
    </location>
</feature>
<dbReference type="GO" id="GO:0003824">
    <property type="term" value="F:catalytic activity"/>
    <property type="evidence" value="ECO:0007669"/>
    <property type="project" value="InterPro"/>
</dbReference>
<dbReference type="InterPro" id="IPR018376">
    <property type="entry name" value="Enoyl-CoA_hyd/isom_CS"/>
</dbReference>
<keyword evidence="2" id="KW-0677">Repeat</keyword>
<accession>A0A8C5PY33</accession>
<evidence type="ECO:0000313" key="6">
    <source>
        <dbReference type="Ensembl" id="ENSLLEP00000029372.1"/>
    </source>
</evidence>
<dbReference type="SMART" id="SM00908">
    <property type="entry name" value="Gal-bind_lectin"/>
    <property type="match status" value="2"/>
</dbReference>
<dbReference type="AlphaFoldDB" id="A0A8C5PY33"/>
<dbReference type="InterPro" id="IPR013320">
    <property type="entry name" value="ConA-like_dom_sf"/>
</dbReference>
<dbReference type="Proteomes" id="UP000694569">
    <property type="component" value="Unplaced"/>
</dbReference>
<reference evidence="6" key="1">
    <citation type="submission" date="2025-08" db="UniProtKB">
        <authorList>
            <consortium name="Ensembl"/>
        </authorList>
    </citation>
    <scope>IDENTIFICATION</scope>
</reference>
<dbReference type="Pfam" id="PF00337">
    <property type="entry name" value="Gal-bind_lectin"/>
    <property type="match status" value="2"/>
</dbReference>
<dbReference type="InterPro" id="IPR044156">
    <property type="entry name" value="Galectin-like"/>
</dbReference>
<reference evidence="6" key="2">
    <citation type="submission" date="2025-09" db="UniProtKB">
        <authorList>
            <consortium name="Ensembl"/>
        </authorList>
    </citation>
    <scope>IDENTIFICATION</scope>
</reference>
<dbReference type="Ensembl" id="ENSLLET00000030509.1">
    <property type="protein sequence ID" value="ENSLLEP00000029372.1"/>
    <property type="gene ID" value="ENSLLEG00000018455.1"/>
</dbReference>
<dbReference type="InterPro" id="IPR001753">
    <property type="entry name" value="Enoyl-CoA_hydra/iso"/>
</dbReference>
<dbReference type="PANTHER" id="PTHR11346">
    <property type="entry name" value="GALECTIN"/>
    <property type="match status" value="1"/>
</dbReference>
<dbReference type="Gene3D" id="3.90.226.10">
    <property type="entry name" value="2-enoyl-CoA Hydratase, Chain A, domain 1"/>
    <property type="match status" value="1"/>
</dbReference>
<dbReference type="SUPFAM" id="SSF52096">
    <property type="entry name" value="ClpP/crotonase"/>
    <property type="match status" value="1"/>
</dbReference>
<dbReference type="Pfam" id="PF00378">
    <property type="entry name" value="ECH_1"/>
    <property type="match status" value="1"/>
</dbReference>